<comment type="subcellular location">
    <subcellularLocation>
        <location evidence="1">Cell outer membrane</location>
    </subcellularLocation>
</comment>
<evidence type="ECO:0000256" key="5">
    <source>
        <dbReference type="ARBA" id="ARBA00023139"/>
    </source>
</evidence>
<dbReference type="Proteomes" id="UP000269493">
    <property type="component" value="Unassembled WGS sequence"/>
</dbReference>
<protein>
    <submittedName>
        <fullName evidence="8">Fimbrillin-A associated anchor protein Mfa1/Mfa2</fullName>
    </submittedName>
</protein>
<keyword evidence="4" id="KW-0472">Membrane</keyword>
<evidence type="ECO:0000256" key="4">
    <source>
        <dbReference type="ARBA" id="ARBA00023136"/>
    </source>
</evidence>
<proteinExistence type="inferred from homology"/>
<comment type="caution">
    <text evidence="8">The sequence shown here is derived from an EMBL/GenBank/DDBJ whole genome shotgun (WGS) entry which is preliminary data.</text>
</comment>
<name>A0A495VPW9_9BACT</name>
<dbReference type="AlphaFoldDB" id="A0A495VPW9"/>
<evidence type="ECO:0000313" key="9">
    <source>
        <dbReference type="Proteomes" id="UP000269493"/>
    </source>
</evidence>
<dbReference type="InterPro" id="IPR014941">
    <property type="entry name" value="FimB/Mfa2/Mfa3"/>
</dbReference>
<keyword evidence="7" id="KW-0449">Lipoprotein</keyword>
<keyword evidence="3" id="KW-0732">Signal</keyword>
<reference evidence="8 9" key="1">
    <citation type="submission" date="2018-10" db="EMBL/GenBank/DDBJ databases">
        <title>Genomic Encyclopedia of Archaeal and Bacterial Type Strains, Phase II (KMG-II): from individual species to whole genera.</title>
        <authorList>
            <person name="Goeker M."/>
        </authorList>
    </citation>
    <scope>NUCLEOTIDE SEQUENCE [LARGE SCALE GENOMIC DNA]</scope>
    <source>
        <strain evidence="8 9">NSB1</strain>
    </source>
</reference>
<evidence type="ECO:0000256" key="1">
    <source>
        <dbReference type="ARBA" id="ARBA00004442"/>
    </source>
</evidence>
<evidence type="ECO:0000256" key="3">
    <source>
        <dbReference type="ARBA" id="ARBA00022729"/>
    </source>
</evidence>
<accession>A0A495VPW9</accession>
<evidence type="ECO:0000256" key="2">
    <source>
        <dbReference type="ARBA" id="ARBA00007248"/>
    </source>
</evidence>
<dbReference type="Gene3D" id="2.60.40.2100">
    <property type="match status" value="1"/>
</dbReference>
<dbReference type="EMBL" id="RBXN01000007">
    <property type="protein sequence ID" value="RKT50473.1"/>
    <property type="molecule type" value="Genomic_DNA"/>
</dbReference>
<evidence type="ECO:0000256" key="7">
    <source>
        <dbReference type="ARBA" id="ARBA00023288"/>
    </source>
</evidence>
<organism evidence="8 9">
    <name type="scientific">Coprobacter fastidiosus NSB1 = JCM 33896</name>
    <dbReference type="NCBI Taxonomy" id="1349822"/>
    <lineage>
        <taxon>Bacteria</taxon>
        <taxon>Pseudomonadati</taxon>
        <taxon>Bacteroidota</taxon>
        <taxon>Bacteroidia</taxon>
        <taxon>Bacteroidales</taxon>
        <taxon>Barnesiellaceae</taxon>
        <taxon>Coprobacter</taxon>
    </lineage>
</organism>
<evidence type="ECO:0000313" key="8">
    <source>
        <dbReference type="EMBL" id="RKT50473.1"/>
    </source>
</evidence>
<keyword evidence="6" id="KW-0998">Cell outer membrane</keyword>
<keyword evidence="5" id="KW-0564">Palmitate</keyword>
<keyword evidence="9" id="KW-1185">Reference proteome</keyword>
<dbReference type="Pfam" id="PF08842">
    <property type="entry name" value="Mfa2"/>
    <property type="match status" value="1"/>
</dbReference>
<gene>
    <name evidence="8" type="ORF">BC742_2008</name>
</gene>
<comment type="similarity">
    <text evidence="2">Belongs to the bacteroidetes fimbrillin superfamily. FimB/Mfa2 family.</text>
</comment>
<sequence length="285" mass="32512">MGCTYEGPHYGCDRGSLNLVFTYEGNTDNFDLSVASDIELYLYNSEGNKIEMRHIPYNDIKGGQPYSFELQYTGTTYLVAWTLSGDKDIDKEPLMFLNEENYSEIRFAMSKKTMRQSQMYNGSAQDLFWKNLIFDSNPLEEKNVNVEVKKLLCNITVTIEEGNSFKIQYPGELRVNIWGSSDSYHVSENQQSGDGIVIEDKFSYIESRDEYVSENKVLPASIDSESGEEDNIVVTLFEDGIARLRVDTEAKAREGSQIDIVIRPTKQEAIITVDSWQIRKALVML</sequence>
<evidence type="ECO:0000256" key="6">
    <source>
        <dbReference type="ARBA" id="ARBA00023237"/>
    </source>
</evidence>
<dbReference type="GO" id="GO:0009279">
    <property type="term" value="C:cell outer membrane"/>
    <property type="evidence" value="ECO:0007669"/>
    <property type="project" value="UniProtKB-SubCell"/>
</dbReference>